<gene>
    <name evidence="3" type="ORF">COCON_G00087430</name>
</gene>
<reference evidence="3" key="1">
    <citation type="journal article" date="2023" name="Science">
        <title>Genome structures resolve the early diversification of teleost fishes.</title>
        <authorList>
            <person name="Parey E."/>
            <person name="Louis A."/>
            <person name="Montfort J."/>
            <person name="Bouchez O."/>
            <person name="Roques C."/>
            <person name="Iampietro C."/>
            <person name="Lluch J."/>
            <person name="Castinel A."/>
            <person name="Donnadieu C."/>
            <person name="Desvignes T."/>
            <person name="Floi Bucao C."/>
            <person name="Jouanno E."/>
            <person name="Wen M."/>
            <person name="Mejri S."/>
            <person name="Dirks R."/>
            <person name="Jansen H."/>
            <person name="Henkel C."/>
            <person name="Chen W.J."/>
            <person name="Zahm M."/>
            <person name="Cabau C."/>
            <person name="Klopp C."/>
            <person name="Thompson A.W."/>
            <person name="Robinson-Rechavi M."/>
            <person name="Braasch I."/>
            <person name="Lecointre G."/>
            <person name="Bobe J."/>
            <person name="Postlethwait J.H."/>
            <person name="Berthelot C."/>
            <person name="Roest Crollius H."/>
            <person name="Guiguen Y."/>
        </authorList>
    </citation>
    <scope>NUCLEOTIDE SEQUENCE</scope>
    <source>
        <strain evidence="3">Concon-B</strain>
    </source>
</reference>
<feature type="region of interest" description="Disordered" evidence="1">
    <location>
        <begin position="1"/>
        <end position="54"/>
    </location>
</feature>
<feature type="domain" description="Tubulin polyglutamylase complex subunit 1-like C-terminal" evidence="2">
    <location>
        <begin position="115"/>
        <end position="313"/>
    </location>
</feature>
<accession>A0A9Q1I0I6</accession>
<evidence type="ECO:0000259" key="2">
    <source>
        <dbReference type="Pfam" id="PF24480"/>
    </source>
</evidence>
<protein>
    <recommendedName>
        <fullName evidence="2">Tubulin polyglutamylase complex subunit 1-like C-terminal domain-containing protein</fullName>
    </recommendedName>
</protein>
<dbReference type="PANTHER" id="PTHR31932">
    <property type="entry name" value="TUBULIN POLYGLUTAMYLASE COMPLEX SUBUNIT 1"/>
    <property type="match status" value="1"/>
</dbReference>
<organism evidence="3 4">
    <name type="scientific">Conger conger</name>
    <name type="common">Conger eel</name>
    <name type="synonym">Muraena conger</name>
    <dbReference type="NCBI Taxonomy" id="82655"/>
    <lineage>
        <taxon>Eukaryota</taxon>
        <taxon>Metazoa</taxon>
        <taxon>Chordata</taxon>
        <taxon>Craniata</taxon>
        <taxon>Vertebrata</taxon>
        <taxon>Euteleostomi</taxon>
        <taxon>Actinopterygii</taxon>
        <taxon>Neopterygii</taxon>
        <taxon>Teleostei</taxon>
        <taxon>Anguilliformes</taxon>
        <taxon>Congridae</taxon>
        <taxon>Conger</taxon>
    </lineage>
</organism>
<evidence type="ECO:0000313" key="3">
    <source>
        <dbReference type="EMBL" id="KAJ8274118.1"/>
    </source>
</evidence>
<dbReference type="Proteomes" id="UP001152803">
    <property type="component" value="Unassembled WGS sequence"/>
</dbReference>
<keyword evidence="4" id="KW-1185">Reference proteome</keyword>
<dbReference type="GO" id="GO:0008017">
    <property type="term" value="F:microtubule binding"/>
    <property type="evidence" value="ECO:0007669"/>
    <property type="project" value="TreeGrafter"/>
</dbReference>
<dbReference type="Pfam" id="PF24480">
    <property type="entry name" value="TPGS1_C"/>
    <property type="match status" value="1"/>
</dbReference>
<comment type="caution">
    <text evidence="3">The sequence shown here is derived from an EMBL/GenBank/DDBJ whole genome shotgun (WGS) entry which is preliminary data.</text>
</comment>
<dbReference type="OrthoDB" id="64214at2759"/>
<dbReference type="InterPro" id="IPR047502">
    <property type="entry name" value="DD_TPGS1"/>
</dbReference>
<dbReference type="InterPro" id="IPR057632">
    <property type="entry name" value="TPGS1_C"/>
</dbReference>
<dbReference type="PANTHER" id="PTHR31932:SF2">
    <property type="entry name" value="TUBULIN POLYGLUTAMYLASE COMPLEX SUBUNIT 1"/>
    <property type="match status" value="1"/>
</dbReference>
<dbReference type="AlphaFoldDB" id="A0A9Q1I0I6"/>
<proteinExistence type="predicted"/>
<name>A0A9Q1I0I6_CONCO</name>
<dbReference type="Gene3D" id="1.20.890.10">
    <property type="entry name" value="cAMP-dependent protein kinase regulatory subunit, dimerization-anchoring domain"/>
    <property type="match status" value="1"/>
</dbReference>
<evidence type="ECO:0000256" key="1">
    <source>
        <dbReference type="SAM" id="MobiDB-lite"/>
    </source>
</evidence>
<dbReference type="InterPro" id="IPR039235">
    <property type="entry name" value="TPGS1"/>
</dbReference>
<sequence length="316" mass="34513">MAKAEQAKCEQFPSASSVNKDDSLPLLSKTTMAEKRRSGGSGILPDSKPAKTDTEKEFLSQAGVGVLLRGALLKLVEARSEDPIGFLADHFSNLASEPDNGAAGCGDAEQQNTAEEQQQLARAMWHLRLAHHSQRSAFNNNVRIAYDLLVQSGQRRRLGGGVRGRLYTQMLRLLCGEGDVPESTAVPLLRRIQCHDHEAVPFELFRQGVLTCAVFSDYVRKSRSLYVEICPCPDKAAERTLCQAVLETLREALDTSDCADSVRYLEASAKIAPCKLAEAMALAHNPGQTQTGPSMEPQEFEDAASALFIERVRPVS</sequence>
<evidence type="ECO:0000313" key="4">
    <source>
        <dbReference type="Proteomes" id="UP001152803"/>
    </source>
</evidence>
<dbReference type="CDD" id="cd22960">
    <property type="entry name" value="DD_TPGS1"/>
    <property type="match status" value="1"/>
</dbReference>
<dbReference type="EMBL" id="JAFJMO010000006">
    <property type="protein sequence ID" value="KAJ8274118.1"/>
    <property type="molecule type" value="Genomic_DNA"/>
</dbReference>